<reference evidence="3" key="2">
    <citation type="submission" date="2021-01" db="UniProtKB">
        <authorList>
            <consortium name="EnsemblMetazoa"/>
        </authorList>
    </citation>
    <scope>IDENTIFICATION</scope>
</reference>
<dbReference type="KEGG" id="spu:115921118"/>
<dbReference type="InParanoid" id="A0A7M7NBN4"/>
<dbReference type="Pfam" id="PF16095">
    <property type="entry name" value="COR-A"/>
    <property type="match status" value="1"/>
</dbReference>
<dbReference type="KEGG" id="spu:115918433"/>
<dbReference type="Proteomes" id="UP000007110">
    <property type="component" value="Unassembled WGS sequence"/>
</dbReference>
<dbReference type="OrthoDB" id="6116593at2759"/>
<protein>
    <recommendedName>
        <fullName evidence="2">COR domain-containing protein</fullName>
    </recommendedName>
</protein>
<dbReference type="GeneID" id="115921118"/>
<dbReference type="RefSeq" id="XP_030834083.1">
    <property type="nucleotide sequence ID" value="XM_030978223.1"/>
</dbReference>
<evidence type="ECO:0000259" key="2">
    <source>
        <dbReference type="Pfam" id="PF16095"/>
    </source>
</evidence>
<dbReference type="EnsemblMetazoa" id="XM_030978241">
    <property type="protein sequence ID" value="XP_030834101"/>
    <property type="gene ID" value="LOC115918433"/>
</dbReference>
<dbReference type="InterPro" id="IPR036388">
    <property type="entry name" value="WH-like_DNA-bd_sf"/>
</dbReference>
<proteinExistence type="predicted"/>
<name>A0A7M7NBN4_STRPU</name>
<evidence type="ECO:0000313" key="4">
    <source>
        <dbReference type="Proteomes" id="UP000007110"/>
    </source>
</evidence>
<dbReference type="InterPro" id="IPR037936">
    <property type="entry name" value="UNC5A-D"/>
</dbReference>
<evidence type="ECO:0000256" key="1">
    <source>
        <dbReference type="ARBA" id="ARBA00022737"/>
    </source>
</evidence>
<keyword evidence="1" id="KW-0677">Repeat</keyword>
<accession>A0A7M7NBN4</accession>
<dbReference type="GeneID" id="115918433"/>
<sequence length="230" mass="27131">MFLQNPIPSLIAFEKIRKSIMKKPFECHVIPKYYAIENSLEDNDEQLIALRRDIKKVAMNEPYMGEEIPLRWLYFEENLAAEENYMSLDQTKELMQQVSITSESELLTMLTFYHDLGYIVYYGGIEEQKSLLRDMVILNPQWLIDVFKQVITIMDHADRDCLHRIVNDAWSTLEKDGILEDRLIQHMWQGFSDQKDTLVQLMAKFDLICDAPVERIQEKPQYGVDTEEVN</sequence>
<dbReference type="EnsemblMetazoa" id="XM_030978223">
    <property type="protein sequence ID" value="XP_030834083"/>
    <property type="gene ID" value="LOC115921118"/>
</dbReference>
<dbReference type="PANTHER" id="PTHR12582:SF47">
    <property type="entry name" value="NETRIN RECEPTOR UNC-5"/>
    <property type="match status" value="1"/>
</dbReference>
<evidence type="ECO:0000313" key="3">
    <source>
        <dbReference type="EnsemblMetazoa" id="XP_030834101"/>
    </source>
</evidence>
<dbReference type="RefSeq" id="XP_030834101.1">
    <property type="nucleotide sequence ID" value="XM_030978241.1"/>
</dbReference>
<keyword evidence="4" id="KW-1185">Reference proteome</keyword>
<dbReference type="OMA" id="EYVWSHR"/>
<reference evidence="4" key="1">
    <citation type="submission" date="2015-02" db="EMBL/GenBank/DDBJ databases">
        <title>Genome sequencing for Strongylocentrotus purpuratus.</title>
        <authorList>
            <person name="Murali S."/>
            <person name="Liu Y."/>
            <person name="Vee V."/>
            <person name="English A."/>
            <person name="Wang M."/>
            <person name="Skinner E."/>
            <person name="Han Y."/>
            <person name="Muzny D.M."/>
            <person name="Worley K.C."/>
            <person name="Gibbs R.A."/>
        </authorList>
    </citation>
    <scope>NUCLEOTIDE SEQUENCE</scope>
</reference>
<dbReference type="InterPro" id="IPR032171">
    <property type="entry name" value="COR-A"/>
</dbReference>
<dbReference type="Gene3D" id="1.10.10.10">
    <property type="entry name" value="Winged helix-like DNA-binding domain superfamily/Winged helix DNA-binding domain"/>
    <property type="match status" value="1"/>
</dbReference>
<dbReference type="AlphaFoldDB" id="A0A7M7NBN4"/>
<organism evidence="3 4">
    <name type="scientific">Strongylocentrotus purpuratus</name>
    <name type="common">Purple sea urchin</name>
    <dbReference type="NCBI Taxonomy" id="7668"/>
    <lineage>
        <taxon>Eukaryota</taxon>
        <taxon>Metazoa</taxon>
        <taxon>Echinodermata</taxon>
        <taxon>Eleutherozoa</taxon>
        <taxon>Echinozoa</taxon>
        <taxon>Echinoidea</taxon>
        <taxon>Euechinoidea</taxon>
        <taxon>Echinacea</taxon>
        <taxon>Camarodonta</taxon>
        <taxon>Echinidea</taxon>
        <taxon>Strongylocentrotidae</taxon>
        <taxon>Strongylocentrotus</taxon>
    </lineage>
</organism>
<dbReference type="PANTHER" id="PTHR12582">
    <property type="entry name" value="NETRIN RECEPTOR UNC5"/>
    <property type="match status" value="1"/>
</dbReference>
<dbReference type="GO" id="GO:0005042">
    <property type="term" value="F:netrin receptor activity"/>
    <property type="evidence" value="ECO:0007669"/>
    <property type="project" value="InterPro"/>
</dbReference>
<dbReference type="GO" id="GO:0016020">
    <property type="term" value="C:membrane"/>
    <property type="evidence" value="ECO:0007669"/>
    <property type="project" value="InterPro"/>
</dbReference>
<feature type="domain" description="COR" evidence="2">
    <location>
        <begin position="69"/>
        <end position="211"/>
    </location>
</feature>